<evidence type="ECO:0000256" key="3">
    <source>
        <dbReference type="ARBA" id="ARBA00022806"/>
    </source>
</evidence>
<sequence length="1032" mass="116074">MIATPGEIVKEELDHEFERDSATDDTRVKTAVSWLEEAVLLKREENRVRVFPSSLRIRTLADAETKIRGANVTEGYRSNLLSLVQCLINAPPDQGISTDELCGETGLSASRLRKALADLEALGIASNDTAITIFVHLGVEDSSEKRLVDASALETDLIAKLREFAPELELGNTSTLNLKIASQDLRDSGHPTVRPDIVERLIRGIARDGRDEEDGIGSLQLRKENSEHLRLRLQRSWDKLARTAELRRKGSAVLLSTLARAAPSGARGKDIQVETTLGALMAALSSDLELARDVTDASKLLDRALLWLHEQGVVTLGKGLTIFQPAITIHLEPDNRQFTKADFEPLRMHYEEQTLQTHIMASYAECGLNSMREALRLSEDYFKFDRQNFVEKWLPGQAAALRRQTTPESWRAIVEALENPNQSRIVADDREQTNVLVLAGPGSGKTRVLVHRIAYLIRVRRENPRGILALVYNRHAATEIRQRLFALLGDDARGVTVSTCHGLAMRMVGASFTRQSDKLEPGAFDEILRQAVALLRGDGLSKDEADAQRETLIEGYRWILVDEYQDIGQDEYDLIAAVAGRSIEDEDSRLSLFAVGDDDQNIYAFAGASVEFIRRFEEDYTAQPVHLIENYRSTAHIISASNRVIARAAGRMKTGHDIVVNRARKKEPAGGELEKLDSVGRGRVQILREASTESEQAVLTVRELERLSRIAPHWDWARAAVIAREWRYLEPVRSYCEAQGIPVQAANADAPNFWRLREMQSLIDWLKARESAALKANDLTDWVKRQTIGPWWSVLRDGVAEFSQELGERETDRKDVIEWFAEWGREVRRRQSGLLLLSAHRAKGLEFDDVVILDGGWDRQSRGEDTDAARRLYYVAMTRARRSLALISMTRRHPIIEGLDDPAVLMRAKSQDPIDISGCNKLYQTLNLSEVDLGFAGRLPEGSATLRALEDLSTGDPLRLKQSGDRWFILNQSDVPVGRLAKKFKPPQEARFLEGHVFAISTRFRTDSAEEFQGNLRRDQWSVVLPELVYET</sequence>
<dbReference type="InterPro" id="IPR000212">
    <property type="entry name" value="DNA_helicase_UvrD/REP"/>
</dbReference>
<protein>
    <recommendedName>
        <fullName evidence="7">DNA 3'-5' helicase</fullName>
        <ecNumber evidence="7">5.6.2.4</ecNumber>
    </recommendedName>
    <alternativeName>
        <fullName evidence="8">DNA 3'-5' helicase II</fullName>
    </alternativeName>
</protein>
<dbReference type="PROSITE" id="PS51198">
    <property type="entry name" value="UVRD_HELICASE_ATP_BIND"/>
    <property type="match status" value="1"/>
</dbReference>
<evidence type="ECO:0000256" key="2">
    <source>
        <dbReference type="ARBA" id="ARBA00022801"/>
    </source>
</evidence>
<dbReference type="EC" id="5.6.2.4" evidence="7"/>
<comment type="catalytic activity">
    <reaction evidence="9">
        <text>ATP + H2O = ADP + phosphate + H(+)</text>
        <dbReference type="Rhea" id="RHEA:13065"/>
        <dbReference type="ChEBI" id="CHEBI:15377"/>
        <dbReference type="ChEBI" id="CHEBI:15378"/>
        <dbReference type="ChEBI" id="CHEBI:30616"/>
        <dbReference type="ChEBI" id="CHEBI:43474"/>
        <dbReference type="ChEBI" id="CHEBI:456216"/>
        <dbReference type="EC" id="5.6.2.4"/>
    </reaction>
</comment>
<dbReference type="CDD" id="cd17932">
    <property type="entry name" value="DEXQc_UvrD"/>
    <property type="match status" value="1"/>
</dbReference>
<evidence type="ECO:0000256" key="1">
    <source>
        <dbReference type="ARBA" id="ARBA00022741"/>
    </source>
</evidence>
<dbReference type="GO" id="GO:0005524">
    <property type="term" value="F:ATP binding"/>
    <property type="evidence" value="ECO:0007669"/>
    <property type="project" value="UniProtKB-UniRule"/>
</dbReference>
<dbReference type="InterPro" id="IPR027417">
    <property type="entry name" value="P-loop_NTPase"/>
</dbReference>
<keyword evidence="13" id="KW-1185">Reference proteome</keyword>
<evidence type="ECO:0000313" key="12">
    <source>
        <dbReference type="EMBL" id="MBK0400864.1"/>
    </source>
</evidence>
<accession>A0A8J7M8Z6</accession>
<evidence type="ECO:0000256" key="9">
    <source>
        <dbReference type="ARBA" id="ARBA00048988"/>
    </source>
</evidence>
<dbReference type="Pfam" id="PF13245">
    <property type="entry name" value="AAA_19"/>
    <property type="match status" value="1"/>
</dbReference>
<evidence type="ECO:0000259" key="11">
    <source>
        <dbReference type="PROSITE" id="PS51198"/>
    </source>
</evidence>
<dbReference type="EMBL" id="JAEHHL010000012">
    <property type="protein sequence ID" value="MBK0400864.1"/>
    <property type="molecule type" value="Genomic_DNA"/>
</dbReference>
<dbReference type="GO" id="GO:0043138">
    <property type="term" value="F:3'-5' DNA helicase activity"/>
    <property type="evidence" value="ECO:0007669"/>
    <property type="project" value="UniProtKB-EC"/>
</dbReference>
<dbReference type="PANTHER" id="PTHR11070">
    <property type="entry name" value="UVRD / RECB / PCRA DNA HELICASE FAMILY MEMBER"/>
    <property type="match status" value="1"/>
</dbReference>
<comment type="caution">
    <text evidence="12">The sequence shown here is derived from an EMBL/GenBank/DDBJ whole genome shotgun (WGS) entry which is preliminary data.</text>
</comment>
<keyword evidence="3 10" id="KW-0347">Helicase</keyword>
<keyword evidence="5" id="KW-0413">Isomerase</keyword>
<dbReference type="PANTHER" id="PTHR11070:SF2">
    <property type="entry name" value="ATP-DEPENDENT DNA HELICASE SRS2"/>
    <property type="match status" value="1"/>
</dbReference>
<feature type="binding site" evidence="10">
    <location>
        <begin position="439"/>
        <end position="446"/>
    </location>
    <ligand>
        <name>ATP</name>
        <dbReference type="ChEBI" id="CHEBI:30616"/>
    </ligand>
</feature>
<proteinExistence type="predicted"/>
<organism evidence="12 13">
    <name type="scientific">Thermohalobaculum xanthum</name>
    <dbReference type="NCBI Taxonomy" id="2753746"/>
    <lineage>
        <taxon>Bacteria</taxon>
        <taxon>Pseudomonadati</taxon>
        <taxon>Pseudomonadota</taxon>
        <taxon>Alphaproteobacteria</taxon>
        <taxon>Rhodobacterales</taxon>
        <taxon>Paracoccaceae</taxon>
        <taxon>Thermohalobaculum</taxon>
    </lineage>
</organism>
<dbReference type="SUPFAM" id="SSF52540">
    <property type="entry name" value="P-loop containing nucleoside triphosphate hydrolases"/>
    <property type="match status" value="1"/>
</dbReference>
<keyword evidence="2 10" id="KW-0378">Hydrolase</keyword>
<dbReference type="GO" id="GO:0016787">
    <property type="term" value="F:hydrolase activity"/>
    <property type="evidence" value="ECO:0007669"/>
    <property type="project" value="UniProtKB-UniRule"/>
</dbReference>
<dbReference type="RefSeq" id="WP_200612606.1">
    <property type="nucleotide sequence ID" value="NZ_JAEHHL010000012.1"/>
</dbReference>
<name>A0A8J7M8Z6_9RHOB</name>
<dbReference type="GO" id="GO:0003677">
    <property type="term" value="F:DNA binding"/>
    <property type="evidence" value="ECO:0007669"/>
    <property type="project" value="InterPro"/>
</dbReference>
<keyword evidence="4 10" id="KW-0067">ATP-binding</keyword>
<dbReference type="InterPro" id="IPR027785">
    <property type="entry name" value="UvrD-like_helicase_C"/>
</dbReference>
<dbReference type="Pfam" id="PF13538">
    <property type="entry name" value="UvrD_C_2"/>
    <property type="match status" value="1"/>
</dbReference>
<comment type="catalytic activity">
    <reaction evidence="6">
        <text>Couples ATP hydrolysis with the unwinding of duplex DNA by translocating in the 3'-5' direction.</text>
        <dbReference type="EC" id="5.6.2.4"/>
    </reaction>
</comment>
<evidence type="ECO:0000313" key="13">
    <source>
        <dbReference type="Proteomes" id="UP000655420"/>
    </source>
</evidence>
<evidence type="ECO:0000256" key="10">
    <source>
        <dbReference type="PROSITE-ProRule" id="PRU00560"/>
    </source>
</evidence>
<keyword evidence="1 10" id="KW-0547">Nucleotide-binding</keyword>
<dbReference type="AlphaFoldDB" id="A0A8J7M8Z6"/>
<evidence type="ECO:0000256" key="6">
    <source>
        <dbReference type="ARBA" id="ARBA00034617"/>
    </source>
</evidence>
<dbReference type="InterPro" id="IPR014016">
    <property type="entry name" value="UvrD-like_ATP-bd"/>
</dbReference>
<evidence type="ECO:0000256" key="8">
    <source>
        <dbReference type="ARBA" id="ARBA00034923"/>
    </source>
</evidence>
<evidence type="ECO:0000256" key="4">
    <source>
        <dbReference type="ARBA" id="ARBA00022840"/>
    </source>
</evidence>
<evidence type="ECO:0000256" key="5">
    <source>
        <dbReference type="ARBA" id="ARBA00023235"/>
    </source>
</evidence>
<dbReference type="InterPro" id="IPR014017">
    <property type="entry name" value="DNA_helicase_UvrD-like_C"/>
</dbReference>
<gene>
    <name evidence="12" type="ORF">H0I76_16815</name>
</gene>
<reference evidence="12" key="1">
    <citation type="submission" date="2020-12" db="EMBL/GenBank/DDBJ databases">
        <title>Bacterial taxonomy.</title>
        <authorList>
            <person name="Pan X."/>
        </authorList>
    </citation>
    <scope>NUCLEOTIDE SEQUENCE</scope>
    <source>
        <strain evidence="12">M0105</strain>
    </source>
</reference>
<dbReference type="Proteomes" id="UP000655420">
    <property type="component" value="Unassembled WGS sequence"/>
</dbReference>
<dbReference type="Gene3D" id="3.40.50.300">
    <property type="entry name" value="P-loop containing nucleotide triphosphate hydrolases"/>
    <property type="match status" value="3"/>
</dbReference>
<evidence type="ECO:0000256" key="7">
    <source>
        <dbReference type="ARBA" id="ARBA00034808"/>
    </source>
</evidence>
<feature type="domain" description="UvrD-like helicase ATP-binding" evidence="11">
    <location>
        <begin position="418"/>
        <end position="634"/>
    </location>
</feature>
<dbReference type="Pfam" id="PF13361">
    <property type="entry name" value="UvrD_C"/>
    <property type="match status" value="1"/>
</dbReference>